<evidence type="ECO:0000259" key="1">
    <source>
        <dbReference type="Pfam" id="PF01693"/>
    </source>
</evidence>
<evidence type="ECO:0000313" key="3">
    <source>
        <dbReference type="Proteomes" id="UP000219338"/>
    </source>
</evidence>
<dbReference type="InterPro" id="IPR011320">
    <property type="entry name" value="RNase_H1_N"/>
</dbReference>
<protein>
    <recommendedName>
        <fullName evidence="1">Ribonuclease H1 N-terminal domain-containing protein</fullName>
    </recommendedName>
</protein>
<sequence length="362" mass="40368">MLSEHVSNYLGFINARTHILGLLRKSVAQCIVKKKAEKKKSRTHFLKPPLEGAEALKFLSPFANSSSQAQHMPTLFTMGPLLRGYKPGCFLFRHVTMSSKSPLSVLSLTNSTQRTPSPHTPKMAYTCYCKGSSTMTTSSGDDEFLPDDCEITVMKKTTKTVTTTMMTTRCSATPQPATGAKMQNKGQFQTLPSTPLCTSRISFAPSSGRNTPDTCAPFPTAPRYSSPAFPTMTKRVTVPVFGPIHYHIPHPDTIVPPPYVNPPPTMWYAVTIGQDIGVFDDWLLVKELMDNITGMHQKKYKSFHEALRQYCEKYLVGAVICCPHVGSRFFDSLPDWEEQEEEYEWGSEEEAATCVLEENISD</sequence>
<gene>
    <name evidence="2" type="ORF">ARMOST_11708</name>
</gene>
<keyword evidence="3" id="KW-1185">Reference proteome</keyword>
<organism evidence="2 3">
    <name type="scientific">Armillaria ostoyae</name>
    <name type="common">Armillaria root rot fungus</name>
    <dbReference type="NCBI Taxonomy" id="47428"/>
    <lineage>
        <taxon>Eukaryota</taxon>
        <taxon>Fungi</taxon>
        <taxon>Dikarya</taxon>
        <taxon>Basidiomycota</taxon>
        <taxon>Agaricomycotina</taxon>
        <taxon>Agaricomycetes</taxon>
        <taxon>Agaricomycetidae</taxon>
        <taxon>Agaricales</taxon>
        <taxon>Marasmiineae</taxon>
        <taxon>Physalacriaceae</taxon>
        <taxon>Armillaria</taxon>
    </lineage>
</organism>
<dbReference type="OrthoDB" id="3270804at2759"/>
<evidence type="ECO:0000313" key="2">
    <source>
        <dbReference type="EMBL" id="SJL08345.1"/>
    </source>
</evidence>
<name>A0A284RHW3_ARMOS</name>
<dbReference type="EMBL" id="FUEG01000009">
    <property type="protein sequence ID" value="SJL08345.1"/>
    <property type="molecule type" value="Genomic_DNA"/>
</dbReference>
<dbReference type="InterPro" id="IPR009027">
    <property type="entry name" value="Ribosomal_bL9/RNase_H1_N"/>
</dbReference>
<feature type="domain" description="Ribonuclease H1 N-terminal" evidence="1">
    <location>
        <begin position="267"/>
        <end position="306"/>
    </location>
</feature>
<reference evidence="3" key="1">
    <citation type="journal article" date="2017" name="Nat. Ecol. Evol.">
        <title>Genome expansion and lineage-specific genetic innovations in the forest pathogenic fungi Armillaria.</title>
        <authorList>
            <person name="Sipos G."/>
            <person name="Prasanna A.N."/>
            <person name="Walter M.C."/>
            <person name="O'Connor E."/>
            <person name="Balint B."/>
            <person name="Krizsan K."/>
            <person name="Kiss B."/>
            <person name="Hess J."/>
            <person name="Varga T."/>
            <person name="Slot J."/>
            <person name="Riley R."/>
            <person name="Boka B."/>
            <person name="Rigling D."/>
            <person name="Barry K."/>
            <person name="Lee J."/>
            <person name="Mihaltcheva S."/>
            <person name="LaButti K."/>
            <person name="Lipzen A."/>
            <person name="Waldron R."/>
            <person name="Moloney N.M."/>
            <person name="Sperisen C."/>
            <person name="Kredics L."/>
            <person name="Vagvoelgyi C."/>
            <person name="Patrignani A."/>
            <person name="Fitzpatrick D."/>
            <person name="Nagy I."/>
            <person name="Doyle S."/>
            <person name="Anderson J.B."/>
            <person name="Grigoriev I.V."/>
            <person name="Gueldener U."/>
            <person name="Muensterkoetter M."/>
            <person name="Nagy L.G."/>
        </authorList>
    </citation>
    <scope>NUCLEOTIDE SEQUENCE [LARGE SCALE GENOMIC DNA]</scope>
    <source>
        <strain evidence="3">C18/9</strain>
    </source>
</reference>
<accession>A0A284RHW3</accession>
<proteinExistence type="predicted"/>
<dbReference type="AlphaFoldDB" id="A0A284RHW3"/>
<dbReference type="Pfam" id="PF01693">
    <property type="entry name" value="Cauli_VI"/>
    <property type="match status" value="1"/>
</dbReference>
<dbReference type="SUPFAM" id="SSF55658">
    <property type="entry name" value="L9 N-domain-like"/>
    <property type="match status" value="1"/>
</dbReference>
<dbReference type="Proteomes" id="UP000219338">
    <property type="component" value="Unassembled WGS sequence"/>
</dbReference>